<feature type="transmembrane region" description="Helical" evidence="7">
    <location>
        <begin position="302"/>
        <end position="325"/>
    </location>
</feature>
<gene>
    <name evidence="9" type="ORF">SAMN03080610_00436</name>
</gene>
<keyword evidence="3" id="KW-1003">Cell membrane</keyword>
<evidence type="ECO:0000256" key="4">
    <source>
        <dbReference type="ARBA" id="ARBA00022692"/>
    </source>
</evidence>
<dbReference type="RefSeq" id="WP_200170480.1">
    <property type="nucleotide sequence ID" value="NZ_FMVW01000001.1"/>
</dbReference>
<dbReference type="Pfam" id="PF07690">
    <property type="entry name" value="MFS_1"/>
    <property type="match status" value="1"/>
</dbReference>
<evidence type="ECO:0000256" key="3">
    <source>
        <dbReference type="ARBA" id="ARBA00022475"/>
    </source>
</evidence>
<organism evidence="9 10">
    <name type="scientific">Afifella marina DSM 2698</name>
    <dbReference type="NCBI Taxonomy" id="1120955"/>
    <lineage>
        <taxon>Bacteria</taxon>
        <taxon>Pseudomonadati</taxon>
        <taxon>Pseudomonadota</taxon>
        <taxon>Alphaproteobacteria</taxon>
        <taxon>Hyphomicrobiales</taxon>
        <taxon>Afifellaceae</taxon>
        <taxon>Afifella</taxon>
    </lineage>
</organism>
<evidence type="ECO:0000313" key="9">
    <source>
        <dbReference type="EMBL" id="SCZ22612.1"/>
    </source>
</evidence>
<dbReference type="EMBL" id="FMVW01000001">
    <property type="protein sequence ID" value="SCZ22612.1"/>
    <property type="molecule type" value="Genomic_DNA"/>
</dbReference>
<dbReference type="Gene3D" id="1.20.1250.20">
    <property type="entry name" value="MFS general substrate transporter like domains"/>
    <property type="match status" value="1"/>
</dbReference>
<feature type="transmembrane region" description="Helical" evidence="7">
    <location>
        <begin position="249"/>
        <end position="267"/>
    </location>
</feature>
<protein>
    <submittedName>
        <fullName evidence="9">Predicted arabinose efflux permease, MFS family</fullName>
    </submittedName>
</protein>
<dbReference type="PANTHER" id="PTHR23517:SF13">
    <property type="entry name" value="MAJOR FACILITATOR SUPERFAMILY MFS_1"/>
    <property type="match status" value="1"/>
</dbReference>
<feature type="transmembrane region" description="Helical" evidence="7">
    <location>
        <begin position="102"/>
        <end position="124"/>
    </location>
</feature>
<dbReference type="AlphaFoldDB" id="A0A1G5MBP5"/>
<keyword evidence="5 7" id="KW-1133">Transmembrane helix</keyword>
<evidence type="ECO:0000256" key="2">
    <source>
        <dbReference type="ARBA" id="ARBA00022448"/>
    </source>
</evidence>
<feature type="transmembrane region" description="Helical" evidence="7">
    <location>
        <begin position="136"/>
        <end position="157"/>
    </location>
</feature>
<reference evidence="9 10" key="1">
    <citation type="submission" date="2016-10" db="EMBL/GenBank/DDBJ databases">
        <authorList>
            <person name="de Groot N.N."/>
        </authorList>
    </citation>
    <scope>NUCLEOTIDE SEQUENCE [LARGE SCALE GENOMIC DNA]</scope>
    <source>
        <strain evidence="9 10">DSM 2698</strain>
    </source>
</reference>
<feature type="transmembrane region" description="Helical" evidence="7">
    <location>
        <begin position="367"/>
        <end position="388"/>
    </location>
</feature>
<evidence type="ECO:0000256" key="1">
    <source>
        <dbReference type="ARBA" id="ARBA00004651"/>
    </source>
</evidence>
<feature type="transmembrane region" description="Helical" evidence="7">
    <location>
        <begin position="337"/>
        <end position="361"/>
    </location>
</feature>
<dbReference type="SUPFAM" id="SSF103473">
    <property type="entry name" value="MFS general substrate transporter"/>
    <property type="match status" value="1"/>
</dbReference>
<evidence type="ECO:0000256" key="5">
    <source>
        <dbReference type="ARBA" id="ARBA00022989"/>
    </source>
</evidence>
<keyword evidence="2" id="KW-0813">Transport</keyword>
<keyword evidence="10" id="KW-1185">Reference proteome</keyword>
<dbReference type="Proteomes" id="UP000199347">
    <property type="component" value="Unassembled WGS sequence"/>
</dbReference>
<dbReference type="InterPro" id="IPR050171">
    <property type="entry name" value="MFS_Transporters"/>
</dbReference>
<name>A0A1G5MBP5_AFIMA</name>
<dbReference type="InterPro" id="IPR005829">
    <property type="entry name" value="Sugar_transporter_CS"/>
</dbReference>
<dbReference type="PROSITE" id="PS50850">
    <property type="entry name" value="MFS"/>
    <property type="match status" value="1"/>
</dbReference>
<dbReference type="GO" id="GO:0005886">
    <property type="term" value="C:plasma membrane"/>
    <property type="evidence" value="ECO:0007669"/>
    <property type="project" value="UniProtKB-SubCell"/>
</dbReference>
<dbReference type="InterPro" id="IPR036259">
    <property type="entry name" value="MFS_trans_sf"/>
</dbReference>
<evidence type="ECO:0000256" key="7">
    <source>
        <dbReference type="SAM" id="Phobius"/>
    </source>
</evidence>
<dbReference type="PANTHER" id="PTHR23517">
    <property type="entry name" value="RESISTANCE PROTEIN MDTM, PUTATIVE-RELATED-RELATED"/>
    <property type="match status" value="1"/>
</dbReference>
<feature type="transmembrane region" description="Helical" evidence="7">
    <location>
        <begin position="169"/>
        <end position="191"/>
    </location>
</feature>
<sequence length="403" mass="41813">MTQRGHGSLAVYFGAVFAFAVTMVGTTMPTPLYPLYRGLFGFSELTITVIFAVYALGVMAALIITGRWSDQLGRRPLLFAGLAASALSDLVFWNAGGLGMILFGRVLSGISAGIFTGTATVALIELAPERIKRWGTFFATSANMGGLGLGPMFAGGLAEYLPAPLVLPYALHFLLALLAVLCVWRAPETVVRPDKVRLKLQRLAVPREVRAAFVPAGIAAFAGFMVCGFFTAVAPAFLGEELGYDNHLVIGFVSGILFIASTVGQLLQSNLPSGRRLPIGCAILLAGVVIIALGLGSEMLSAIIAGVLIAGFGHGVAFRAGLGAVADASPPDERASVVSTFFIVAYVAISFPVICIGLAGASLGLKTASLAFSAIAAVLCCLALVFLLRGGGTQHQKASTARE</sequence>
<evidence type="ECO:0000313" key="10">
    <source>
        <dbReference type="Proteomes" id="UP000199347"/>
    </source>
</evidence>
<feature type="transmembrane region" description="Helical" evidence="7">
    <location>
        <begin position="279"/>
        <end position="296"/>
    </location>
</feature>
<dbReference type="InterPro" id="IPR020846">
    <property type="entry name" value="MFS_dom"/>
</dbReference>
<proteinExistence type="predicted"/>
<feature type="transmembrane region" description="Helical" evidence="7">
    <location>
        <begin position="45"/>
        <end position="65"/>
    </location>
</feature>
<dbReference type="InterPro" id="IPR011701">
    <property type="entry name" value="MFS"/>
</dbReference>
<keyword evidence="6 7" id="KW-0472">Membrane</keyword>
<dbReference type="STRING" id="1120955.SAMN03080610_00436"/>
<feature type="transmembrane region" description="Helical" evidence="7">
    <location>
        <begin position="77"/>
        <end position="96"/>
    </location>
</feature>
<evidence type="ECO:0000259" key="8">
    <source>
        <dbReference type="PROSITE" id="PS50850"/>
    </source>
</evidence>
<feature type="transmembrane region" description="Helical" evidence="7">
    <location>
        <begin position="212"/>
        <end position="237"/>
    </location>
</feature>
<feature type="domain" description="Major facilitator superfamily (MFS) profile" evidence="8">
    <location>
        <begin position="11"/>
        <end position="392"/>
    </location>
</feature>
<dbReference type="PROSITE" id="PS00216">
    <property type="entry name" value="SUGAR_TRANSPORT_1"/>
    <property type="match status" value="1"/>
</dbReference>
<keyword evidence="4 7" id="KW-0812">Transmembrane</keyword>
<feature type="transmembrane region" description="Helical" evidence="7">
    <location>
        <begin position="7"/>
        <end position="25"/>
    </location>
</feature>
<dbReference type="GO" id="GO:0022857">
    <property type="term" value="F:transmembrane transporter activity"/>
    <property type="evidence" value="ECO:0007669"/>
    <property type="project" value="InterPro"/>
</dbReference>
<comment type="subcellular location">
    <subcellularLocation>
        <location evidence="1">Cell membrane</location>
        <topology evidence="1">Multi-pass membrane protein</topology>
    </subcellularLocation>
</comment>
<accession>A0A1G5MBP5</accession>
<evidence type="ECO:0000256" key="6">
    <source>
        <dbReference type="ARBA" id="ARBA00023136"/>
    </source>
</evidence>